<evidence type="ECO:0000256" key="1">
    <source>
        <dbReference type="SAM" id="MobiDB-lite"/>
    </source>
</evidence>
<evidence type="ECO:0000313" key="2">
    <source>
        <dbReference type="Ensembl" id="ENSSCAP00000004942.1"/>
    </source>
</evidence>
<organism evidence="2 3">
    <name type="scientific">Serinus canaria</name>
    <name type="common">Island canary</name>
    <name type="synonym">Fringilla canaria</name>
    <dbReference type="NCBI Taxonomy" id="9135"/>
    <lineage>
        <taxon>Eukaryota</taxon>
        <taxon>Metazoa</taxon>
        <taxon>Chordata</taxon>
        <taxon>Craniata</taxon>
        <taxon>Vertebrata</taxon>
        <taxon>Euteleostomi</taxon>
        <taxon>Archelosauria</taxon>
        <taxon>Archosauria</taxon>
        <taxon>Dinosauria</taxon>
        <taxon>Saurischia</taxon>
        <taxon>Theropoda</taxon>
        <taxon>Coelurosauria</taxon>
        <taxon>Aves</taxon>
        <taxon>Neognathae</taxon>
        <taxon>Neoaves</taxon>
        <taxon>Telluraves</taxon>
        <taxon>Australaves</taxon>
        <taxon>Passeriformes</taxon>
        <taxon>Passeroidea</taxon>
        <taxon>Fringillidae</taxon>
        <taxon>Carduelinae</taxon>
        <taxon>Serinus</taxon>
    </lineage>
</organism>
<name>A0A8C9ML77_SERCA</name>
<reference evidence="2" key="1">
    <citation type="submission" date="2025-08" db="UniProtKB">
        <authorList>
            <consortium name="Ensembl"/>
        </authorList>
    </citation>
    <scope>IDENTIFICATION</scope>
</reference>
<reference evidence="2" key="2">
    <citation type="submission" date="2025-09" db="UniProtKB">
        <authorList>
            <consortium name="Ensembl"/>
        </authorList>
    </citation>
    <scope>IDENTIFICATION</scope>
</reference>
<dbReference type="AlphaFoldDB" id="A0A8C9ML77"/>
<feature type="region of interest" description="Disordered" evidence="1">
    <location>
        <begin position="1"/>
        <end position="44"/>
    </location>
</feature>
<proteinExistence type="predicted"/>
<evidence type="ECO:0000313" key="3">
    <source>
        <dbReference type="Proteomes" id="UP000694409"/>
    </source>
</evidence>
<accession>A0A8C9ML77</accession>
<sequence>IHRSRGYHRAGLPRFPRRSRGRSRMPALELGRAGHRPRPGAGRDRAVSGCKSLLGLGCAAGEGSRAGSRRCGQEGTVHFYLLFWYHVFTCVSVRLREAASSILSCTLRYFCLSKLRSSWASVLGDVTPQQATPRSLINGN</sequence>
<keyword evidence="3" id="KW-1185">Reference proteome</keyword>
<protein>
    <submittedName>
        <fullName evidence="2">Uncharacterized protein</fullName>
    </submittedName>
</protein>
<dbReference type="Proteomes" id="UP000694409">
    <property type="component" value="Unassembled WGS sequence"/>
</dbReference>
<dbReference type="Ensembl" id="ENSSCAT00000005702.1">
    <property type="protein sequence ID" value="ENSSCAP00000004942.1"/>
    <property type="gene ID" value="ENSSCAG00000003986.1"/>
</dbReference>